<evidence type="ECO:0000313" key="3">
    <source>
        <dbReference type="Proteomes" id="UP000677244"/>
    </source>
</evidence>
<dbReference type="Proteomes" id="UP000677244">
    <property type="component" value="Unassembled WGS sequence"/>
</dbReference>
<sequence length="376" mass="41942">MQPFTQTNTLIVGAGISGLATAACLKRQGIEYVAIEKHAQVASAWHNHYHRLHLHTNKRISQLPYRKFGKNIPRYPSRQQVIDYLNDYQQTFNIQPVFNTIATAIKKEGDYWLTQTTNGNFQSEFLVMATGPYGKPKPFVLQGMETFPGKILHSAAYKTGKDFVGQKVLVIGFGNSACEIAIDLFEQGATPVMAVRSAVNIVPRDVLGIPILELSLILNFLPPRIADLLSAPLANILIGDLTSLGLKRKPYGPLEQIQREGKAPVLDIGTIRLIRKGQIKIVGDLDRIDGKLVHFKEGTTQPFDAIIACIGYSRDEIKIIETDSNRFDDLRVSAIHQQYFGKDGLYFCGYYVSPTGQIREISGDARKIAKDISRRQ</sequence>
<gene>
    <name evidence="2" type="ORF">J7I42_26500</name>
</gene>
<proteinExistence type="predicted"/>
<dbReference type="Gene3D" id="3.50.50.60">
    <property type="entry name" value="FAD/NAD(P)-binding domain"/>
    <property type="match status" value="1"/>
</dbReference>
<dbReference type="PRINTS" id="PR00469">
    <property type="entry name" value="PNDRDTASEII"/>
</dbReference>
<dbReference type="InterPro" id="IPR050982">
    <property type="entry name" value="Auxin_biosynth/cation_transpt"/>
</dbReference>
<organism evidence="2 3">
    <name type="scientific">Niastella soli</name>
    <dbReference type="NCBI Taxonomy" id="2821487"/>
    <lineage>
        <taxon>Bacteria</taxon>
        <taxon>Pseudomonadati</taxon>
        <taxon>Bacteroidota</taxon>
        <taxon>Chitinophagia</taxon>
        <taxon>Chitinophagales</taxon>
        <taxon>Chitinophagaceae</taxon>
        <taxon>Niastella</taxon>
    </lineage>
</organism>
<dbReference type="PANTHER" id="PTHR43539">
    <property type="entry name" value="FLAVIN-BINDING MONOOXYGENASE-LIKE PROTEIN (AFU_ORTHOLOGUE AFUA_4G09220)"/>
    <property type="match status" value="1"/>
</dbReference>
<dbReference type="RefSeq" id="WP_209141914.1">
    <property type="nucleotide sequence ID" value="NZ_JAGHKO010000011.1"/>
</dbReference>
<dbReference type="InterPro" id="IPR000960">
    <property type="entry name" value="Flavin_mOase"/>
</dbReference>
<name>A0ABS3Z1F5_9BACT</name>
<protein>
    <submittedName>
        <fullName evidence="2">NAD(P)/FAD-dependent oxidoreductase</fullName>
    </submittedName>
</protein>
<comment type="caution">
    <text evidence="2">The sequence shown here is derived from an EMBL/GenBank/DDBJ whole genome shotgun (WGS) entry which is preliminary data.</text>
</comment>
<dbReference type="SUPFAM" id="SSF51905">
    <property type="entry name" value="FAD/NAD(P)-binding domain"/>
    <property type="match status" value="2"/>
</dbReference>
<dbReference type="PRINTS" id="PR00368">
    <property type="entry name" value="FADPNR"/>
</dbReference>
<dbReference type="InterPro" id="IPR036188">
    <property type="entry name" value="FAD/NAD-bd_sf"/>
</dbReference>
<dbReference type="Pfam" id="PF13738">
    <property type="entry name" value="Pyr_redox_3"/>
    <property type="match status" value="1"/>
</dbReference>
<dbReference type="PIRSF" id="PIRSF000332">
    <property type="entry name" value="FMO"/>
    <property type="match status" value="1"/>
</dbReference>
<dbReference type="PANTHER" id="PTHR43539:SF78">
    <property type="entry name" value="FLAVIN-CONTAINING MONOOXYGENASE"/>
    <property type="match status" value="1"/>
</dbReference>
<accession>A0ABS3Z1F5</accession>
<evidence type="ECO:0000256" key="1">
    <source>
        <dbReference type="ARBA" id="ARBA00023002"/>
    </source>
</evidence>
<evidence type="ECO:0000313" key="2">
    <source>
        <dbReference type="EMBL" id="MBO9203863.1"/>
    </source>
</evidence>
<reference evidence="2 3" key="1">
    <citation type="submission" date="2021-03" db="EMBL/GenBank/DDBJ databases">
        <title>Assistant Professor.</title>
        <authorList>
            <person name="Huq M.A."/>
        </authorList>
    </citation>
    <scope>NUCLEOTIDE SEQUENCE [LARGE SCALE GENOMIC DNA]</scope>
    <source>
        <strain evidence="2 3">MAH-29</strain>
    </source>
</reference>
<keyword evidence="1" id="KW-0560">Oxidoreductase</keyword>
<dbReference type="EMBL" id="JAGHKO010000011">
    <property type="protein sequence ID" value="MBO9203863.1"/>
    <property type="molecule type" value="Genomic_DNA"/>
</dbReference>
<keyword evidence="3" id="KW-1185">Reference proteome</keyword>